<reference evidence="3 4" key="1">
    <citation type="submission" date="2016-10" db="EMBL/GenBank/DDBJ databases">
        <authorList>
            <person name="de Groot N.N."/>
        </authorList>
    </citation>
    <scope>NUCLEOTIDE SEQUENCE [LARGE SCALE GENOMIC DNA]</scope>
    <source>
        <strain evidence="3 4">47C3B</strain>
    </source>
</reference>
<keyword evidence="1" id="KW-0732">Signal</keyword>
<gene>
    <name evidence="3" type="ORF">SAMN05216464_101314</name>
</gene>
<dbReference type="InterPro" id="IPR029062">
    <property type="entry name" value="Class_I_gatase-like"/>
</dbReference>
<dbReference type="Gene3D" id="3.40.50.880">
    <property type="match status" value="1"/>
</dbReference>
<sequence>MKKTIIICLLAGLAFTQAFGKAKVLVFSKTAGFHHNSIAVAVPAIIKLGQENNFDVDTTTDATKFTKAN</sequence>
<evidence type="ECO:0000256" key="1">
    <source>
        <dbReference type="SAM" id="SignalP"/>
    </source>
</evidence>
<dbReference type="Pfam" id="PF06283">
    <property type="entry name" value="ThuA"/>
    <property type="match status" value="1"/>
</dbReference>
<dbReference type="EMBL" id="FNAI01000001">
    <property type="protein sequence ID" value="SDD29050.1"/>
    <property type="molecule type" value="Genomic_DNA"/>
</dbReference>
<protein>
    <recommendedName>
        <fullName evidence="2">ThuA-like domain-containing protein</fullName>
    </recommendedName>
</protein>
<dbReference type="OrthoDB" id="9816308at2"/>
<organism evidence="3 4">
    <name type="scientific">Mucilaginibacter pineti</name>
    <dbReference type="NCBI Taxonomy" id="1391627"/>
    <lineage>
        <taxon>Bacteria</taxon>
        <taxon>Pseudomonadati</taxon>
        <taxon>Bacteroidota</taxon>
        <taxon>Sphingobacteriia</taxon>
        <taxon>Sphingobacteriales</taxon>
        <taxon>Sphingobacteriaceae</taxon>
        <taxon>Mucilaginibacter</taxon>
    </lineage>
</organism>
<dbReference type="AlphaFoldDB" id="A0A1G6TJ16"/>
<feature type="domain" description="ThuA-like" evidence="2">
    <location>
        <begin position="23"/>
        <end position="68"/>
    </location>
</feature>
<keyword evidence="4" id="KW-1185">Reference proteome</keyword>
<evidence type="ECO:0000313" key="3">
    <source>
        <dbReference type="EMBL" id="SDD29050.1"/>
    </source>
</evidence>
<feature type="chain" id="PRO_5011443428" description="ThuA-like domain-containing protein" evidence="1">
    <location>
        <begin position="21"/>
        <end position="69"/>
    </location>
</feature>
<proteinExistence type="predicted"/>
<dbReference type="InterPro" id="IPR029010">
    <property type="entry name" value="ThuA-like"/>
</dbReference>
<feature type="signal peptide" evidence="1">
    <location>
        <begin position="1"/>
        <end position="20"/>
    </location>
</feature>
<name>A0A1G6TJ16_9SPHI</name>
<accession>A0A1G6TJ16</accession>
<evidence type="ECO:0000259" key="2">
    <source>
        <dbReference type="Pfam" id="PF06283"/>
    </source>
</evidence>
<dbReference type="RefSeq" id="WP_091143109.1">
    <property type="nucleotide sequence ID" value="NZ_FNAI01000001.1"/>
</dbReference>
<evidence type="ECO:0000313" key="4">
    <source>
        <dbReference type="Proteomes" id="UP000199072"/>
    </source>
</evidence>
<dbReference type="Proteomes" id="UP000199072">
    <property type="component" value="Unassembled WGS sequence"/>
</dbReference>